<dbReference type="EC" id="2.7.4.16" evidence="2"/>
<feature type="domain" description="PurM-like N-terminal" evidence="3">
    <location>
        <begin position="27"/>
        <end position="137"/>
    </location>
</feature>
<dbReference type="Gene3D" id="3.90.650.10">
    <property type="entry name" value="PurM-like C-terminal domain"/>
    <property type="match status" value="1"/>
</dbReference>
<dbReference type="CDD" id="cd02194">
    <property type="entry name" value="ThiL"/>
    <property type="match status" value="1"/>
</dbReference>
<comment type="similarity">
    <text evidence="2">Belongs to the thiamine-monophosphate kinase family.</text>
</comment>
<dbReference type="GO" id="GO:0009228">
    <property type="term" value="P:thiamine biosynthetic process"/>
    <property type="evidence" value="ECO:0007669"/>
    <property type="project" value="UniProtKB-KW"/>
</dbReference>
<dbReference type="OrthoDB" id="9802811at2"/>
<evidence type="ECO:0000256" key="1">
    <source>
        <dbReference type="ARBA" id="ARBA00022977"/>
    </source>
</evidence>
<feature type="binding site" evidence="2">
    <location>
        <position position="44"/>
    </location>
    <ligand>
        <name>Mg(2+)</name>
        <dbReference type="ChEBI" id="CHEBI:18420"/>
        <label>4</label>
    </ligand>
</feature>
<dbReference type="InterPro" id="IPR036676">
    <property type="entry name" value="PurM-like_C_sf"/>
</dbReference>
<dbReference type="InterPro" id="IPR016188">
    <property type="entry name" value="PurM-like_N"/>
</dbReference>
<organism evidence="5 6">
    <name type="scientific">Photobacterium sp. (strain ATCC 43367)</name>
    <dbReference type="NCBI Taxonomy" id="379097"/>
    <lineage>
        <taxon>Bacteria</taxon>
        <taxon>Pseudomonadati</taxon>
        <taxon>Pseudomonadota</taxon>
        <taxon>Gammaproteobacteria</taxon>
        <taxon>Vibrionales</taxon>
        <taxon>Vibrionaceae</taxon>
        <taxon>Vibrio</taxon>
        <taxon>Vibrio oreintalis group</taxon>
    </lineage>
</organism>
<dbReference type="GO" id="GO:0009229">
    <property type="term" value="P:thiamine diphosphate biosynthetic process"/>
    <property type="evidence" value="ECO:0007669"/>
    <property type="project" value="UniProtKB-UniRule"/>
</dbReference>
<dbReference type="InterPro" id="IPR036921">
    <property type="entry name" value="PurM-like_N_sf"/>
</dbReference>
<dbReference type="SUPFAM" id="SSF56042">
    <property type="entry name" value="PurM C-terminal domain-like"/>
    <property type="match status" value="1"/>
</dbReference>
<dbReference type="PIRSF" id="PIRSF005303">
    <property type="entry name" value="Thiam_monoph_kin"/>
    <property type="match status" value="1"/>
</dbReference>
<comment type="miscellaneous">
    <text evidence="2">Reaction mechanism of ThiL seems to utilize a direct, inline transfer of the gamma-phosphate of ATP to TMP rather than a phosphorylated enzyme intermediate.</text>
</comment>
<dbReference type="GO" id="GO:0005524">
    <property type="term" value="F:ATP binding"/>
    <property type="evidence" value="ECO:0007669"/>
    <property type="project" value="UniProtKB-UniRule"/>
</dbReference>
<dbReference type="GO" id="GO:0000287">
    <property type="term" value="F:magnesium ion binding"/>
    <property type="evidence" value="ECO:0007669"/>
    <property type="project" value="UniProtKB-UniRule"/>
</dbReference>
<feature type="binding site" evidence="2">
    <location>
        <position position="45"/>
    </location>
    <ligand>
        <name>Mg(2+)</name>
        <dbReference type="ChEBI" id="CHEBI:18420"/>
        <label>1</label>
    </ligand>
</feature>
<evidence type="ECO:0000313" key="5">
    <source>
        <dbReference type="EMBL" id="KGY08586.1"/>
    </source>
</evidence>
<dbReference type="Pfam" id="PF00586">
    <property type="entry name" value="AIRS"/>
    <property type="match status" value="1"/>
</dbReference>
<dbReference type="Pfam" id="PF02769">
    <property type="entry name" value="AIRS_C"/>
    <property type="match status" value="1"/>
</dbReference>
<proteinExistence type="inferred from homology"/>
<feature type="binding site" evidence="2">
    <location>
        <position position="212"/>
    </location>
    <ligand>
        <name>ATP</name>
        <dbReference type="ChEBI" id="CHEBI:30616"/>
    </ligand>
</feature>
<feature type="binding site" evidence="2">
    <location>
        <position position="121"/>
    </location>
    <ligand>
        <name>Mg(2+)</name>
        <dbReference type="ChEBI" id="CHEBI:18420"/>
        <label>1</label>
    </ligand>
</feature>
<keyword evidence="2" id="KW-0479">Metal-binding</keyword>
<dbReference type="NCBIfam" id="NF004350">
    <property type="entry name" value="PRK05731.1-1"/>
    <property type="match status" value="1"/>
</dbReference>
<dbReference type="InterPro" id="IPR006283">
    <property type="entry name" value="ThiL-like"/>
</dbReference>
<dbReference type="Gene3D" id="3.30.1330.10">
    <property type="entry name" value="PurM-like, N-terminal domain"/>
    <property type="match status" value="1"/>
</dbReference>
<sequence>MSGEFNLIEKYFVGRQKQRNDVLLAAGDDCALVQVPQGLSVAISTDTLVAGTHFLADADPALVAHKALASNISDLAAMGATPAWVSFALTMPEPDEVWLAPFCESFFSLADYFGIQLIGGDTTKGPLSLTLTVQGLVNPEKALRRNGARVGDRIYVTGNLGDSKAGLDVILSAQQEDKPYASELEQRHYLSSPRVLVGQALLGLASSAIDISDGLISDLKHILKRSNVGASIDVSTLPVSNELVQFLGSAEQAQQYALSSGEEYELCFTVPEQNLGAIESALAHCGTQITCIGQIRPEGMFEIHSQGKALDWTLSGYDHFN</sequence>
<feature type="binding site" evidence="2">
    <location>
        <position position="262"/>
    </location>
    <ligand>
        <name>substrate</name>
    </ligand>
</feature>
<dbReference type="STRING" id="379097.SE23_11930"/>
<dbReference type="PANTHER" id="PTHR30270">
    <property type="entry name" value="THIAMINE-MONOPHOSPHATE KINASE"/>
    <property type="match status" value="1"/>
</dbReference>
<dbReference type="InterPro" id="IPR010918">
    <property type="entry name" value="PurM-like_C_dom"/>
</dbReference>
<reference evidence="5 6" key="1">
    <citation type="submission" date="2014-10" db="EMBL/GenBank/DDBJ databases">
        <title>Genome sequencing of Vibrio sinaloensis T08.</title>
        <authorList>
            <person name="Chan K.-G."/>
            <person name="Mohamad N.I."/>
        </authorList>
    </citation>
    <scope>NUCLEOTIDE SEQUENCE [LARGE SCALE GENOMIC DNA]</scope>
    <source>
        <strain evidence="5 6">T08</strain>
    </source>
</reference>
<feature type="binding site" evidence="2">
    <location>
        <position position="210"/>
    </location>
    <ligand>
        <name>Mg(2+)</name>
        <dbReference type="ChEBI" id="CHEBI:18420"/>
        <label>3</label>
    </ligand>
</feature>
<dbReference type="GO" id="GO:0009030">
    <property type="term" value="F:thiamine-phosphate kinase activity"/>
    <property type="evidence" value="ECO:0007669"/>
    <property type="project" value="UniProtKB-UniRule"/>
</dbReference>
<evidence type="ECO:0000256" key="2">
    <source>
        <dbReference type="HAMAP-Rule" id="MF_02128"/>
    </source>
</evidence>
<feature type="binding site" evidence="2">
    <location>
        <position position="317"/>
    </location>
    <ligand>
        <name>substrate</name>
    </ligand>
</feature>
<feature type="binding site" evidence="2">
    <location>
        <position position="74"/>
    </location>
    <ligand>
        <name>Mg(2+)</name>
        <dbReference type="ChEBI" id="CHEBI:18420"/>
        <label>3</label>
    </ligand>
</feature>
<evidence type="ECO:0000313" key="6">
    <source>
        <dbReference type="Proteomes" id="UP000030451"/>
    </source>
</evidence>
<comment type="caution">
    <text evidence="5">The sequence shown here is derived from an EMBL/GenBank/DDBJ whole genome shotgun (WGS) entry which is preliminary data.</text>
</comment>
<feature type="binding site" evidence="2">
    <location>
        <position position="74"/>
    </location>
    <ligand>
        <name>Mg(2+)</name>
        <dbReference type="ChEBI" id="CHEBI:18420"/>
        <label>4</label>
    </ligand>
</feature>
<dbReference type="SUPFAM" id="SSF55326">
    <property type="entry name" value="PurM N-terminal domain-like"/>
    <property type="match status" value="1"/>
</dbReference>
<dbReference type="AlphaFoldDB" id="A0A0A5HYI8"/>
<keyword evidence="2 5" id="KW-0418">Kinase</keyword>
<comment type="caution">
    <text evidence="2">Lacks conserved residue(s) required for the propagation of feature annotation.</text>
</comment>
<gene>
    <name evidence="2" type="primary">thiL</name>
    <name evidence="5" type="ORF">NM06_10415</name>
</gene>
<keyword evidence="2" id="KW-0808">Transferase</keyword>
<dbReference type="NCBIfam" id="TIGR01379">
    <property type="entry name" value="thiL"/>
    <property type="match status" value="1"/>
</dbReference>
<feature type="binding site" evidence="2">
    <location>
        <position position="53"/>
    </location>
    <ligand>
        <name>substrate</name>
    </ligand>
</feature>
<feature type="domain" description="PurM-like C-terminal" evidence="4">
    <location>
        <begin position="149"/>
        <end position="302"/>
    </location>
</feature>
<feature type="binding site" evidence="2">
    <location>
        <position position="145"/>
    </location>
    <ligand>
        <name>ATP</name>
        <dbReference type="ChEBI" id="CHEBI:30616"/>
    </ligand>
</feature>
<dbReference type="PANTHER" id="PTHR30270:SF0">
    <property type="entry name" value="THIAMINE-MONOPHOSPHATE KINASE"/>
    <property type="match status" value="1"/>
</dbReference>
<feature type="binding site" evidence="2">
    <location>
        <position position="29"/>
    </location>
    <ligand>
        <name>Mg(2+)</name>
        <dbReference type="ChEBI" id="CHEBI:18420"/>
        <label>4</label>
    </ligand>
</feature>
<comment type="pathway">
    <text evidence="2">Cofactor biosynthesis; thiamine diphosphate biosynthesis; thiamine diphosphate from thiamine phosphate: step 1/1.</text>
</comment>
<dbReference type="HAMAP" id="MF_02128">
    <property type="entry name" value="TMP_kinase"/>
    <property type="match status" value="1"/>
</dbReference>
<keyword evidence="2" id="KW-0460">Magnesium</keyword>
<feature type="binding site" evidence="2">
    <location>
        <position position="74"/>
    </location>
    <ligand>
        <name>Mg(2+)</name>
        <dbReference type="ChEBI" id="CHEBI:18420"/>
        <label>2</label>
    </ligand>
</feature>
<evidence type="ECO:0000259" key="4">
    <source>
        <dbReference type="Pfam" id="PF02769"/>
    </source>
</evidence>
<comment type="catalytic activity">
    <reaction evidence="2">
        <text>thiamine phosphate + ATP = thiamine diphosphate + ADP</text>
        <dbReference type="Rhea" id="RHEA:15913"/>
        <dbReference type="ChEBI" id="CHEBI:30616"/>
        <dbReference type="ChEBI" id="CHEBI:37575"/>
        <dbReference type="ChEBI" id="CHEBI:58937"/>
        <dbReference type="ChEBI" id="CHEBI:456216"/>
        <dbReference type="EC" id="2.7.4.16"/>
    </reaction>
</comment>
<keyword evidence="1 2" id="KW-0784">Thiamine biosynthesis</keyword>
<dbReference type="UniPathway" id="UPA00060">
    <property type="reaction ID" value="UER00142"/>
</dbReference>
<protein>
    <recommendedName>
        <fullName evidence="2">Thiamine-monophosphate kinase</fullName>
        <shortName evidence="2">TMP kinase</shortName>
        <shortName evidence="2">Thiamine-phosphate kinase</shortName>
        <ecNumber evidence="2">2.7.4.16</ecNumber>
    </recommendedName>
</protein>
<name>A0A0A5HYI8_PHOS4</name>
<feature type="binding site" evidence="2">
    <location>
        <position position="46"/>
    </location>
    <ligand>
        <name>Mg(2+)</name>
        <dbReference type="ChEBI" id="CHEBI:18420"/>
        <label>2</label>
    </ligand>
</feature>
<accession>A0A0A5HYI8</accession>
<dbReference type="RefSeq" id="WP_038190726.1">
    <property type="nucleotide sequence ID" value="NZ_JRWP01000019.1"/>
</dbReference>
<comment type="function">
    <text evidence="2">Catalyzes the ATP-dependent phosphorylation of thiamine-monophosphate (TMP) to form thiamine-pyrophosphate (TPP), the active form of vitamin B1.</text>
</comment>
<evidence type="ECO:0000259" key="3">
    <source>
        <dbReference type="Pfam" id="PF00586"/>
    </source>
</evidence>
<keyword evidence="2" id="KW-0067">ATP-binding</keyword>
<keyword evidence="2" id="KW-0547">Nucleotide-binding</keyword>
<feature type="binding site" evidence="2">
    <location>
        <position position="29"/>
    </location>
    <ligand>
        <name>Mg(2+)</name>
        <dbReference type="ChEBI" id="CHEBI:18420"/>
        <label>3</label>
    </ligand>
</feature>
<dbReference type="EMBL" id="JRWP01000019">
    <property type="protein sequence ID" value="KGY08586.1"/>
    <property type="molecule type" value="Genomic_DNA"/>
</dbReference>
<feature type="binding site" evidence="2">
    <location>
        <position position="213"/>
    </location>
    <ligand>
        <name>Mg(2+)</name>
        <dbReference type="ChEBI" id="CHEBI:18420"/>
        <label>5</label>
    </ligand>
</feature>
<feature type="binding site" evidence="2">
    <location>
        <position position="46"/>
    </location>
    <ligand>
        <name>Mg(2+)</name>
        <dbReference type="ChEBI" id="CHEBI:18420"/>
        <label>1</label>
    </ligand>
</feature>
<feature type="binding site" evidence="2">
    <location>
        <begin position="120"/>
        <end position="121"/>
    </location>
    <ligand>
        <name>ATP</name>
        <dbReference type="ChEBI" id="CHEBI:30616"/>
    </ligand>
</feature>
<dbReference type="Proteomes" id="UP000030451">
    <property type="component" value="Unassembled WGS sequence"/>
</dbReference>